<dbReference type="AlphaFoldDB" id="A0A4R6YVG0"/>
<protein>
    <submittedName>
        <fullName evidence="2">Uncharacterized protein</fullName>
    </submittedName>
</protein>
<keyword evidence="1" id="KW-0732">Signal</keyword>
<gene>
    <name evidence="2" type="ORF">DFR29_108153</name>
</gene>
<evidence type="ECO:0000313" key="3">
    <source>
        <dbReference type="Proteomes" id="UP000295293"/>
    </source>
</evidence>
<evidence type="ECO:0000256" key="1">
    <source>
        <dbReference type="SAM" id="SignalP"/>
    </source>
</evidence>
<keyword evidence="3" id="KW-1185">Reference proteome</keyword>
<sequence length="87" mass="9464">MRLLLTFLLAFASAPLLATDCDECLAKTGCAPQLKECLAKCAKGDDRCTEACELKDHECAVQARGSCSLKCEQVMASVQPIWAKQNR</sequence>
<dbReference type="EMBL" id="SNZH01000008">
    <property type="protein sequence ID" value="TDR42568.1"/>
    <property type="molecule type" value="Genomic_DNA"/>
</dbReference>
<dbReference type="Proteomes" id="UP000295293">
    <property type="component" value="Unassembled WGS sequence"/>
</dbReference>
<dbReference type="RefSeq" id="WP_133819386.1">
    <property type="nucleotide sequence ID" value="NZ_SNZH01000008.1"/>
</dbReference>
<organism evidence="2 3">
    <name type="scientific">Tahibacter aquaticus</name>
    <dbReference type="NCBI Taxonomy" id="520092"/>
    <lineage>
        <taxon>Bacteria</taxon>
        <taxon>Pseudomonadati</taxon>
        <taxon>Pseudomonadota</taxon>
        <taxon>Gammaproteobacteria</taxon>
        <taxon>Lysobacterales</taxon>
        <taxon>Rhodanobacteraceae</taxon>
        <taxon>Tahibacter</taxon>
    </lineage>
</organism>
<name>A0A4R6YVG0_9GAMM</name>
<feature type="chain" id="PRO_5020335800" evidence="1">
    <location>
        <begin position="19"/>
        <end position="87"/>
    </location>
</feature>
<reference evidence="2 3" key="1">
    <citation type="submission" date="2019-03" db="EMBL/GenBank/DDBJ databases">
        <title>Genomic Encyclopedia of Type Strains, Phase IV (KMG-IV): sequencing the most valuable type-strain genomes for metagenomic binning, comparative biology and taxonomic classification.</title>
        <authorList>
            <person name="Goeker M."/>
        </authorList>
    </citation>
    <scope>NUCLEOTIDE SEQUENCE [LARGE SCALE GENOMIC DNA]</scope>
    <source>
        <strain evidence="2 3">DSM 21667</strain>
    </source>
</reference>
<accession>A0A4R6YVG0</accession>
<proteinExistence type="predicted"/>
<comment type="caution">
    <text evidence="2">The sequence shown here is derived from an EMBL/GenBank/DDBJ whole genome shotgun (WGS) entry which is preliminary data.</text>
</comment>
<feature type="signal peptide" evidence="1">
    <location>
        <begin position="1"/>
        <end position="18"/>
    </location>
</feature>
<evidence type="ECO:0000313" key="2">
    <source>
        <dbReference type="EMBL" id="TDR42568.1"/>
    </source>
</evidence>